<dbReference type="AlphaFoldDB" id="A0A915CLM1"/>
<feature type="region of interest" description="Disordered" evidence="1">
    <location>
        <begin position="310"/>
        <end position="445"/>
    </location>
</feature>
<feature type="compositionally biased region" description="Polar residues" evidence="1">
    <location>
        <begin position="399"/>
        <end position="429"/>
    </location>
</feature>
<feature type="compositionally biased region" description="Polar residues" evidence="1">
    <location>
        <begin position="336"/>
        <end position="349"/>
    </location>
</feature>
<evidence type="ECO:0000313" key="2">
    <source>
        <dbReference type="Proteomes" id="UP000887574"/>
    </source>
</evidence>
<reference evidence="3" key="1">
    <citation type="submission" date="2022-11" db="UniProtKB">
        <authorList>
            <consortium name="WormBaseParasite"/>
        </authorList>
    </citation>
    <scope>IDENTIFICATION</scope>
</reference>
<keyword evidence="2" id="KW-1185">Reference proteome</keyword>
<accession>A0A915CLM1</accession>
<sequence>MCLEAGHIRKFFESVDGIELHLARDHLEISLFECSECPNARFSTELSLVQHTKLVHKHTRPVKINSYMLNRRNQCKRRELLLCIVKSAQLLSKQEELEMGYGAQSQLSISTAQPDPICLSDSEEQEELMALVAEEQPKRKRVKLDPTLAATTKSIELARASGSRLSSALSPFSRPGFKEDNAENKPKKSTSAKVREQIQEELLESMPCPVLSDFCTDIMADDLNSTVQTGIAKNNSHAFDRGPVEPVPVLSQTSPSLLTMTQLNSAMHVRSAVNNGEILGESTPDPTPVFPWHPYAATLTQNLPTLTVSTLSTSRGHKKPPVKGIMRSSKPVAQLKSIQRTPQTFTATNMKRLDSLQLSRPQRFRNGKKSLEKQQHSGSSQKVQKEILFAKSRRCDSPAPSTRSLTQISPAYSTRSATSNRSGASSVNHKTPSSSTTKKMPTTQLLFKSAAGAPIASDHQFKGGVVGVDSAVVNPLSSHKGREK</sequence>
<name>A0A915CLM1_9BILA</name>
<organism evidence="2 3">
    <name type="scientific">Ditylenchus dipsaci</name>
    <dbReference type="NCBI Taxonomy" id="166011"/>
    <lineage>
        <taxon>Eukaryota</taxon>
        <taxon>Metazoa</taxon>
        <taxon>Ecdysozoa</taxon>
        <taxon>Nematoda</taxon>
        <taxon>Chromadorea</taxon>
        <taxon>Rhabditida</taxon>
        <taxon>Tylenchina</taxon>
        <taxon>Tylenchomorpha</taxon>
        <taxon>Sphaerularioidea</taxon>
        <taxon>Anguinidae</taxon>
        <taxon>Anguininae</taxon>
        <taxon>Ditylenchus</taxon>
    </lineage>
</organism>
<dbReference type="WBParaSite" id="jg10281">
    <property type="protein sequence ID" value="jg10281"/>
    <property type="gene ID" value="jg10281"/>
</dbReference>
<protein>
    <submittedName>
        <fullName evidence="3">C2H2-type domain-containing protein</fullName>
    </submittedName>
</protein>
<proteinExistence type="predicted"/>
<feature type="compositionally biased region" description="Basic and acidic residues" evidence="1">
    <location>
        <begin position="176"/>
        <end position="186"/>
    </location>
</feature>
<feature type="region of interest" description="Disordered" evidence="1">
    <location>
        <begin position="166"/>
        <end position="192"/>
    </location>
</feature>
<dbReference type="Proteomes" id="UP000887574">
    <property type="component" value="Unplaced"/>
</dbReference>
<evidence type="ECO:0000313" key="3">
    <source>
        <dbReference type="WBParaSite" id="jg10281"/>
    </source>
</evidence>
<evidence type="ECO:0000256" key="1">
    <source>
        <dbReference type="SAM" id="MobiDB-lite"/>
    </source>
</evidence>
<feature type="compositionally biased region" description="Low complexity" evidence="1">
    <location>
        <begin position="430"/>
        <end position="443"/>
    </location>
</feature>